<organism evidence="3 4">
    <name type="scientific">Virgibacillus salarius</name>
    <dbReference type="NCBI Taxonomy" id="447199"/>
    <lineage>
        <taxon>Bacteria</taxon>
        <taxon>Bacillati</taxon>
        <taxon>Bacillota</taxon>
        <taxon>Bacilli</taxon>
        <taxon>Bacillales</taxon>
        <taxon>Bacillaceae</taxon>
        <taxon>Virgibacillus</taxon>
    </lineage>
</organism>
<keyword evidence="1" id="KW-0175">Coiled coil</keyword>
<evidence type="ECO:0000313" key="4">
    <source>
        <dbReference type="Proteomes" id="UP000675284"/>
    </source>
</evidence>
<dbReference type="EMBL" id="JAGSOT010000020">
    <property type="protein sequence ID" value="MBR7796078.1"/>
    <property type="molecule type" value="Genomic_DNA"/>
</dbReference>
<dbReference type="Proteomes" id="UP000675284">
    <property type="component" value="Unassembled WGS sequence"/>
</dbReference>
<name>A0A941DXQ1_9BACI</name>
<sequence length="260" mass="28476">MKLGLRTLKGKIAAGIIGVGVLSGAGIVFANTDAGSALREWYNAMFNDSVERIEDEVTAYGEGKLPELEAEYEQLKSDASLDIDLTRVEETNASLEEIVATKLEHIESLDSEAQQILEDMGLQFYNVLIDGYLEIERLQEEGLNYATEDLTAYTGEVGQSAVNQVTTDLTEAKETAVAELEAAVQNAQEQLEAELASNEEITIRNLKNQVDWAIEDLRELVTELLAGLVEEQQVIITETAQALEDEAKAALDEVISGIHQ</sequence>
<reference evidence="3" key="1">
    <citation type="submission" date="2021-04" db="EMBL/GenBank/DDBJ databases">
        <title>Isolation and polyphasic classification of algal microorganism.</title>
        <authorList>
            <person name="Wang S."/>
        </authorList>
    </citation>
    <scope>NUCLEOTIDE SEQUENCE</scope>
    <source>
        <strain evidence="3">720a</strain>
    </source>
</reference>
<keyword evidence="2" id="KW-0472">Membrane</keyword>
<feature type="transmembrane region" description="Helical" evidence="2">
    <location>
        <begin position="12"/>
        <end position="30"/>
    </location>
</feature>
<keyword evidence="2" id="KW-0812">Transmembrane</keyword>
<protein>
    <submittedName>
        <fullName evidence="3">Uncharacterized protein</fullName>
    </submittedName>
</protein>
<dbReference type="RefSeq" id="WP_121603737.1">
    <property type="nucleotide sequence ID" value="NZ_BAAACY010000130.1"/>
</dbReference>
<keyword evidence="2" id="KW-1133">Transmembrane helix</keyword>
<evidence type="ECO:0000313" key="3">
    <source>
        <dbReference type="EMBL" id="MBR7796078.1"/>
    </source>
</evidence>
<proteinExistence type="predicted"/>
<accession>A0A941DXQ1</accession>
<gene>
    <name evidence="3" type="ORF">KCX74_08490</name>
</gene>
<dbReference type="AlphaFoldDB" id="A0A941DXQ1"/>
<feature type="coiled-coil region" evidence="1">
    <location>
        <begin position="170"/>
        <end position="223"/>
    </location>
</feature>
<comment type="caution">
    <text evidence="3">The sequence shown here is derived from an EMBL/GenBank/DDBJ whole genome shotgun (WGS) entry which is preliminary data.</text>
</comment>
<keyword evidence="4" id="KW-1185">Reference proteome</keyword>
<evidence type="ECO:0000256" key="2">
    <source>
        <dbReference type="SAM" id="Phobius"/>
    </source>
</evidence>
<evidence type="ECO:0000256" key="1">
    <source>
        <dbReference type="SAM" id="Coils"/>
    </source>
</evidence>